<organism evidence="1 2">
    <name type="scientific">Novilysobacter luteus</name>
    <dbReference type="NCBI Taxonomy" id="2822368"/>
    <lineage>
        <taxon>Bacteria</taxon>
        <taxon>Pseudomonadati</taxon>
        <taxon>Pseudomonadota</taxon>
        <taxon>Gammaproteobacteria</taxon>
        <taxon>Lysobacterales</taxon>
        <taxon>Lysobacteraceae</taxon>
        <taxon>Novilysobacter</taxon>
    </lineage>
</organism>
<gene>
    <name evidence="1" type="ORF">LYB30171_01893</name>
</gene>
<protein>
    <recommendedName>
        <fullName evidence="3">DUF2946 domain-containing protein</fullName>
    </recommendedName>
</protein>
<dbReference type="Proteomes" id="UP000680116">
    <property type="component" value="Chromosome"/>
</dbReference>
<sequence>MVRLRLCRCLPLLRVLVLGLFALGLVLQPVMAAVGEMHELAHDPSGAHGHDLHADELDAELAASGEQDQGGAKTLHVLLHFAHCCGAAAALLPVFEPIASISAPIRLAIAKAPVPPPAHLPSRFKPPIFV</sequence>
<keyword evidence="2" id="KW-1185">Reference proteome</keyword>
<accession>A0ABN7QXE0</accession>
<reference evidence="1 2" key="1">
    <citation type="submission" date="2021-04" db="EMBL/GenBank/DDBJ databases">
        <authorList>
            <person name="Rodrigo-Torres L."/>
            <person name="Arahal R. D."/>
            <person name="Lucena T."/>
        </authorList>
    </citation>
    <scope>NUCLEOTIDE SEQUENCE [LARGE SCALE GENOMIC DNA]</scope>
    <source>
        <strain evidence="1 2">CECT 30171</strain>
    </source>
</reference>
<evidence type="ECO:0000313" key="1">
    <source>
        <dbReference type="EMBL" id="CAG4975338.1"/>
    </source>
</evidence>
<evidence type="ECO:0000313" key="2">
    <source>
        <dbReference type="Proteomes" id="UP000680116"/>
    </source>
</evidence>
<dbReference type="EMBL" id="OU015430">
    <property type="protein sequence ID" value="CAG4975338.1"/>
    <property type="molecule type" value="Genomic_DNA"/>
</dbReference>
<proteinExistence type="predicted"/>
<evidence type="ECO:0008006" key="3">
    <source>
        <dbReference type="Google" id="ProtNLM"/>
    </source>
</evidence>
<name>A0ABN7QXE0_9GAMM</name>